<dbReference type="InterPro" id="IPR005372">
    <property type="entry name" value="UPF0182"/>
</dbReference>
<feature type="compositionally biased region" description="Low complexity" evidence="5">
    <location>
        <begin position="711"/>
        <end position="729"/>
    </location>
</feature>
<feature type="transmembrane region" description="Helical" evidence="6">
    <location>
        <begin position="62"/>
        <end position="85"/>
    </location>
</feature>
<dbReference type="EMBL" id="CAEZYR010000117">
    <property type="protein sequence ID" value="CAB4762877.1"/>
    <property type="molecule type" value="Genomic_DNA"/>
</dbReference>
<evidence type="ECO:0000256" key="4">
    <source>
        <dbReference type="ARBA" id="ARBA00023136"/>
    </source>
</evidence>
<evidence type="ECO:0000313" key="9">
    <source>
        <dbReference type="EMBL" id="CAB4926082.1"/>
    </source>
</evidence>
<feature type="region of interest" description="Disordered" evidence="5">
    <location>
        <begin position="994"/>
        <end position="1023"/>
    </location>
</feature>
<accession>A0A6J6UWR9</accession>
<feature type="compositionally biased region" description="Low complexity" evidence="5">
    <location>
        <begin position="895"/>
        <end position="906"/>
    </location>
</feature>
<dbReference type="EMBL" id="CAFABA010000125">
    <property type="protein sequence ID" value="CAB4835398.1"/>
    <property type="molecule type" value="Genomic_DNA"/>
</dbReference>
<dbReference type="GO" id="GO:0016020">
    <property type="term" value="C:membrane"/>
    <property type="evidence" value="ECO:0007669"/>
    <property type="project" value="InterPro"/>
</dbReference>
<keyword evidence="1" id="KW-1003">Cell membrane</keyword>
<evidence type="ECO:0000313" key="8">
    <source>
        <dbReference type="EMBL" id="CAB4835398.1"/>
    </source>
</evidence>
<feature type="transmembrane region" description="Helical" evidence="6">
    <location>
        <begin position="215"/>
        <end position="232"/>
    </location>
</feature>
<evidence type="ECO:0000256" key="6">
    <source>
        <dbReference type="SAM" id="Phobius"/>
    </source>
</evidence>
<feature type="compositionally biased region" description="Gly residues" evidence="5">
    <location>
        <begin position="907"/>
        <end position="925"/>
    </location>
</feature>
<evidence type="ECO:0000256" key="2">
    <source>
        <dbReference type="ARBA" id="ARBA00022692"/>
    </source>
</evidence>
<keyword evidence="3 6" id="KW-1133">Transmembrane helix</keyword>
<feature type="transmembrane region" description="Helical" evidence="6">
    <location>
        <begin position="286"/>
        <end position="307"/>
    </location>
</feature>
<name>A0A6J6UWR9_9ZZZZ</name>
<keyword evidence="4 6" id="KW-0472">Membrane</keyword>
<evidence type="ECO:0000256" key="3">
    <source>
        <dbReference type="ARBA" id="ARBA00022989"/>
    </source>
</evidence>
<evidence type="ECO:0000256" key="1">
    <source>
        <dbReference type="ARBA" id="ARBA00022475"/>
    </source>
</evidence>
<sequence>MAIPIDARRRGRFGSRGRTVGLVAVIALVVLAMSLKGIAGFYTDFLWFRSLGLTEVWRKVLGARVVLALIFIAVFFVLCWVNLLVADRIAPTRRPAGPEEDLLEAWHLFVDRRARIVRVAVAGVLALISGAGVSSQWNEWLLFTHPVNFDQVDPLFHKDIGFYVFRLPFLTFLTNWLFFSFVMILLITAVQHYLNGGIRLQVERDYVTPQVKAHLSLLLGVLALVKAADYWLQRYELVFSDRGVVDGATYTDVNVQRPAIYLLLLISVLSFGLLITNIFRRGWQLPAVTVGLWAFCAIAAGNVYPAFVQRFRVEPAQSTKERVYVERNIAATRAAYGIDNIEEKQFSYNAEPTAAEVKAAAENFANTRLVTPIRVASTLTALQGVKDFYKFGVPDLDRYSIDGKQTQVVIGVRELNENNIQSWENAHLAYTHGDGVVLAPADEVERGLPDFLVSGLPPQVNPKLDLTINRSQVYFGENLGGYAIINTNRDEIGIDSRSGETTTSNFGETSNGESAGVAMGSLVRRGAFALRFGSIDPLISSFIKSDSRVIFKRDVRERVKAIAPFLTFDSDPYPVIVDGRIVYVIDGYTTTDKYPYSQRVGGVMSKNDLGGINYVRNSVKAVVDAYNGQVTLYAMPGKDPLLESYTKAFPKLFTPFAAMPQTLQEHLRYPTDLFDVQTAMWGRYHVDDPTVLLENSQRWDVASDPGAEPQSTSGGAAASGASGAAATSSNQRMAPYYTQTKLPGEDKQSFVITRSFSPASADNRTPLLTGFMVGKSDLADYGKLVVYNVTGGSPRAPSGVMNLIASSDQVSQAITLLNARGQGSKVYYGDLVAIPAGNSLVYVRSLYVQPEDDRTAAVIQKVIVSVADRVVMADTFGAALNLAFPGTGVGDVVTGGTAPSGTSPSGTGSGTGAGSGSGSTGGGAGASDSTGTSTGGSVSSSGGQRLATILDQITQKRDAANKAFGAGKFAEYAQLQSEIDALLTEMKSILTSTAPGTAPSGLGSSGPAASAVVTTTTRRPIAA</sequence>
<gene>
    <name evidence="7" type="ORF">UFOPK2754_02529</name>
    <name evidence="8" type="ORF">UFOPK3139_02442</name>
    <name evidence="9" type="ORF">UFOPK3543_02373</name>
</gene>
<evidence type="ECO:0000256" key="5">
    <source>
        <dbReference type="SAM" id="MobiDB-lite"/>
    </source>
</evidence>
<feature type="region of interest" description="Disordered" evidence="5">
    <location>
        <begin position="701"/>
        <end position="732"/>
    </location>
</feature>
<dbReference type="AlphaFoldDB" id="A0A6J6UWR9"/>
<feature type="transmembrane region" description="Helical" evidence="6">
    <location>
        <begin position="259"/>
        <end position="279"/>
    </location>
</feature>
<dbReference type="Pfam" id="PF03699">
    <property type="entry name" value="UPF0182"/>
    <property type="match status" value="1"/>
</dbReference>
<reference evidence="7" key="1">
    <citation type="submission" date="2020-05" db="EMBL/GenBank/DDBJ databases">
        <authorList>
            <person name="Chiriac C."/>
            <person name="Salcher M."/>
            <person name="Ghai R."/>
            <person name="Kavagutti S V."/>
        </authorList>
    </citation>
    <scope>NUCLEOTIDE SEQUENCE</scope>
</reference>
<organism evidence="7">
    <name type="scientific">freshwater metagenome</name>
    <dbReference type="NCBI Taxonomy" id="449393"/>
    <lineage>
        <taxon>unclassified sequences</taxon>
        <taxon>metagenomes</taxon>
        <taxon>ecological metagenomes</taxon>
    </lineage>
</organism>
<keyword evidence="2 6" id="KW-0812">Transmembrane</keyword>
<dbReference type="GO" id="GO:0005576">
    <property type="term" value="C:extracellular region"/>
    <property type="evidence" value="ECO:0007669"/>
    <property type="project" value="TreeGrafter"/>
</dbReference>
<feature type="transmembrane region" description="Helical" evidence="6">
    <location>
        <begin position="116"/>
        <end position="137"/>
    </location>
</feature>
<feature type="transmembrane region" description="Helical" evidence="6">
    <location>
        <begin position="20"/>
        <end position="42"/>
    </location>
</feature>
<evidence type="ECO:0000313" key="7">
    <source>
        <dbReference type="EMBL" id="CAB4762877.1"/>
    </source>
</evidence>
<dbReference type="PANTHER" id="PTHR39344">
    <property type="entry name" value="UPF0182 PROTEIN SLL1060"/>
    <property type="match status" value="1"/>
</dbReference>
<dbReference type="EMBL" id="CAFBMH010000114">
    <property type="protein sequence ID" value="CAB4926082.1"/>
    <property type="molecule type" value="Genomic_DNA"/>
</dbReference>
<feature type="compositionally biased region" description="Low complexity" evidence="5">
    <location>
        <begin position="926"/>
        <end position="942"/>
    </location>
</feature>
<feature type="transmembrane region" description="Helical" evidence="6">
    <location>
        <begin position="176"/>
        <end position="194"/>
    </location>
</feature>
<feature type="region of interest" description="Disordered" evidence="5">
    <location>
        <begin position="895"/>
        <end position="942"/>
    </location>
</feature>
<dbReference type="PANTHER" id="PTHR39344:SF1">
    <property type="entry name" value="UPF0182 PROTEIN SLL1060"/>
    <property type="match status" value="1"/>
</dbReference>
<proteinExistence type="predicted"/>
<protein>
    <submittedName>
        <fullName evidence="7">Unannotated protein</fullName>
    </submittedName>
</protein>